<reference evidence="2 3" key="1">
    <citation type="submission" date="2023-09" db="EMBL/GenBank/DDBJ databases">
        <authorList>
            <person name="Wang M."/>
        </authorList>
    </citation>
    <scope>NUCLEOTIDE SEQUENCE [LARGE SCALE GENOMIC DNA]</scope>
    <source>
        <strain evidence="2">GT-2023</strain>
        <tissue evidence="2">Liver</tissue>
    </source>
</reference>
<proteinExistence type="predicted"/>
<dbReference type="Pfam" id="PF02841">
    <property type="entry name" value="GBP_C"/>
    <property type="match status" value="1"/>
</dbReference>
<organism evidence="2 3">
    <name type="scientific">Cirrhinus molitorella</name>
    <name type="common">mud carp</name>
    <dbReference type="NCBI Taxonomy" id="172907"/>
    <lineage>
        <taxon>Eukaryota</taxon>
        <taxon>Metazoa</taxon>
        <taxon>Chordata</taxon>
        <taxon>Craniata</taxon>
        <taxon>Vertebrata</taxon>
        <taxon>Euteleostomi</taxon>
        <taxon>Actinopterygii</taxon>
        <taxon>Neopterygii</taxon>
        <taxon>Teleostei</taxon>
        <taxon>Ostariophysi</taxon>
        <taxon>Cypriniformes</taxon>
        <taxon>Cyprinidae</taxon>
        <taxon>Labeoninae</taxon>
        <taxon>Labeonini</taxon>
        <taxon>Cirrhinus</taxon>
    </lineage>
</organism>
<evidence type="ECO:0000313" key="3">
    <source>
        <dbReference type="Proteomes" id="UP001558613"/>
    </source>
</evidence>
<dbReference type="SUPFAM" id="SSF48340">
    <property type="entry name" value="Interferon-induced guanylate-binding protein 1 (GBP1), C-terminal domain"/>
    <property type="match status" value="1"/>
</dbReference>
<accession>A0ABR3NI01</accession>
<keyword evidence="3" id="KW-1185">Reference proteome</keyword>
<name>A0ABR3NI01_9TELE</name>
<dbReference type="InterPro" id="IPR003191">
    <property type="entry name" value="Guanylate-bd/ATL_C"/>
</dbReference>
<sequence length="96" mass="10296">MSRLGTLDSAAISTEFLKVTDNFCKSVFKDSSVKSLKDGYTVTGRVLGHLAKTYVDTISSGAVPCLENAVIAMAMIENEAAVKEGLDIYQSAMEKL</sequence>
<dbReference type="Gene3D" id="1.20.1000.10">
    <property type="entry name" value="Guanylate-binding protein, C-terminal domain"/>
    <property type="match status" value="1"/>
</dbReference>
<evidence type="ECO:0000313" key="2">
    <source>
        <dbReference type="EMBL" id="KAL1276617.1"/>
    </source>
</evidence>
<dbReference type="PANTHER" id="PTHR10751">
    <property type="entry name" value="GUANYLATE BINDING PROTEIN"/>
    <property type="match status" value="1"/>
</dbReference>
<feature type="domain" description="Guanylate-binding protein/Atlastin C-terminal" evidence="1">
    <location>
        <begin position="39"/>
        <end position="95"/>
    </location>
</feature>
<evidence type="ECO:0000259" key="1">
    <source>
        <dbReference type="Pfam" id="PF02841"/>
    </source>
</evidence>
<comment type="caution">
    <text evidence="2">The sequence shown here is derived from an EMBL/GenBank/DDBJ whole genome shotgun (WGS) entry which is preliminary data.</text>
</comment>
<dbReference type="EMBL" id="JAYMGO010000004">
    <property type="protein sequence ID" value="KAL1276617.1"/>
    <property type="molecule type" value="Genomic_DNA"/>
</dbReference>
<gene>
    <name evidence="2" type="ORF">QQF64_036240</name>
</gene>
<dbReference type="InterPro" id="IPR036543">
    <property type="entry name" value="Guanylate-bd_C_sf"/>
</dbReference>
<protein>
    <recommendedName>
        <fullName evidence="1">Guanylate-binding protein/Atlastin C-terminal domain-containing protein</fullName>
    </recommendedName>
</protein>
<dbReference type="Proteomes" id="UP001558613">
    <property type="component" value="Unassembled WGS sequence"/>
</dbReference>
<feature type="non-terminal residue" evidence="2">
    <location>
        <position position="96"/>
    </location>
</feature>